<evidence type="ECO:0000256" key="2">
    <source>
        <dbReference type="ARBA" id="ARBA00023172"/>
    </source>
</evidence>
<dbReference type="PANTHER" id="PTHR30349:SF64">
    <property type="entry name" value="PROPHAGE INTEGRASE INTD-RELATED"/>
    <property type="match status" value="1"/>
</dbReference>
<evidence type="ECO:0000256" key="1">
    <source>
        <dbReference type="ARBA" id="ARBA00022908"/>
    </source>
</evidence>
<organism evidence="4 5">
    <name type="scientific">Noviherbaspirillum aridicola</name>
    <dbReference type="NCBI Taxonomy" id="2849687"/>
    <lineage>
        <taxon>Bacteria</taxon>
        <taxon>Pseudomonadati</taxon>
        <taxon>Pseudomonadota</taxon>
        <taxon>Betaproteobacteria</taxon>
        <taxon>Burkholderiales</taxon>
        <taxon>Oxalobacteraceae</taxon>
        <taxon>Noviherbaspirillum</taxon>
    </lineage>
</organism>
<evidence type="ECO:0000313" key="4">
    <source>
        <dbReference type="EMBL" id="GIZ52862.1"/>
    </source>
</evidence>
<feature type="domain" description="Tyr recombinase" evidence="3">
    <location>
        <begin position="147"/>
        <end position="342"/>
    </location>
</feature>
<dbReference type="InterPro" id="IPR002104">
    <property type="entry name" value="Integrase_catalytic"/>
</dbReference>
<comment type="caution">
    <text evidence="4">The sequence shown here is derived from an EMBL/GenBank/DDBJ whole genome shotgun (WGS) entry which is preliminary data.</text>
</comment>
<dbReference type="Gene3D" id="1.10.443.10">
    <property type="entry name" value="Intergrase catalytic core"/>
    <property type="match status" value="1"/>
</dbReference>
<accession>A0ABQ4Q743</accession>
<dbReference type="Pfam" id="PF00589">
    <property type="entry name" value="Phage_integrase"/>
    <property type="match status" value="1"/>
</dbReference>
<keyword evidence="5" id="KW-1185">Reference proteome</keyword>
<evidence type="ECO:0000313" key="5">
    <source>
        <dbReference type="Proteomes" id="UP000887222"/>
    </source>
</evidence>
<dbReference type="RefSeq" id="WP_220809280.1">
    <property type="nucleotide sequence ID" value="NZ_BPMK01000012.1"/>
</dbReference>
<keyword evidence="2" id="KW-0233">DNA recombination</keyword>
<dbReference type="EMBL" id="BPMK01000012">
    <property type="protein sequence ID" value="GIZ52862.1"/>
    <property type="molecule type" value="Genomic_DNA"/>
</dbReference>
<evidence type="ECO:0000259" key="3">
    <source>
        <dbReference type="PROSITE" id="PS51898"/>
    </source>
</evidence>
<dbReference type="InterPro" id="IPR050090">
    <property type="entry name" value="Tyrosine_recombinase_XerCD"/>
</dbReference>
<protein>
    <recommendedName>
        <fullName evidence="3">Tyr recombinase domain-containing protein</fullName>
    </recommendedName>
</protein>
<dbReference type="Proteomes" id="UP000887222">
    <property type="component" value="Unassembled WGS sequence"/>
</dbReference>
<reference evidence="4 5" key="1">
    <citation type="journal article" date="2022" name="Int. J. Syst. Evol. Microbiol.">
        <title>Noviherbaspirillum aridicola sp. nov., isolated from an arid soil in Pakistan.</title>
        <authorList>
            <person name="Khan I.U."/>
            <person name="Saqib M."/>
            <person name="Amin A."/>
            <person name="Hussain F."/>
            <person name="Li L."/>
            <person name="Liu Y.H."/>
            <person name="Fang B.Z."/>
            <person name="Ahmed I."/>
            <person name="Li W.J."/>
        </authorList>
    </citation>
    <scope>NUCLEOTIDE SEQUENCE [LARGE SCALE GENOMIC DNA]</scope>
    <source>
        <strain evidence="4 5">NCCP-691</strain>
    </source>
</reference>
<dbReference type="PROSITE" id="PS51898">
    <property type="entry name" value="TYR_RECOMBINASE"/>
    <property type="match status" value="1"/>
</dbReference>
<dbReference type="SUPFAM" id="SSF56349">
    <property type="entry name" value="DNA breaking-rejoining enzymes"/>
    <property type="match status" value="1"/>
</dbReference>
<dbReference type="InterPro" id="IPR011010">
    <property type="entry name" value="DNA_brk_join_enz"/>
</dbReference>
<name>A0ABQ4Q743_9BURK</name>
<sequence>MGTRPTQKTRRAQQAGVGADWVELFDDWVAHGAGRLDTSASVKTLTKASTRIYLEMWKAFGRFCVQERLSLDSLSEADIERYLHSREHHDKRRSGPLSARYAWRMLHLIDRMLEHDAMRRGGVRNPASLHLLRRTPYRHANAVDNDKTPVCLSPDELRRLLAYLQAAGEGGEASWKSERDRAAVALMLGAGLTPAEMRQLRLESLPPCSATGRAPAQLRSVGDHGHARNVPLPAWAGSILHRWRQRRLMLGIAGTYVFPSTLNGKPWSHTGSQEACKQVLVHAGLSPGPGGLFRLRHSFALTHLRAGEDEKRVAGWLGYRDADSIAQYRPLVAAALGGGRGA</sequence>
<proteinExistence type="predicted"/>
<keyword evidence="1" id="KW-0229">DNA integration</keyword>
<dbReference type="PANTHER" id="PTHR30349">
    <property type="entry name" value="PHAGE INTEGRASE-RELATED"/>
    <property type="match status" value="1"/>
</dbReference>
<gene>
    <name evidence="4" type="ORF">NCCP691_28760</name>
</gene>
<dbReference type="InterPro" id="IPR013762">
    <property type="entry name" value="Integrase-like_cat_sf"/>
</dbReference>